<proteinExistence type="predicted"/>
<dbReference type="Proteomes" id="UP001642900">
    <property type="component" value="Unassembled WGS sequence"/>
</dbReference>
<keyword evidence="1" id="KW-0732">Signal</keyword>
<protein>
    <submittedName>
        <fullName evidence="2">Uncharacterized protein</fullName>
    </submittedName>
</protein>
<reference evidence="2 3" key="1">
    <citation type="submission" date="2020-02" db="EMBL/GenBank/DDBJ databases">
        <title>Genome sequence of strain CCNWXJ40-4.</title>
        <authorList>
            <person name="Gao J."/>
            <person name="Sun J."/>
        </authorList>
    </citation>
    <scope>NUCLEOTIDE SEQUENCE [LARGE SCALE GENOMIC DNA]</scope>
    <source>
        <strain evidence="2 3">CCNWXJ 40-4</strain>
    </source>
</reference>
<accession>A0A6G4W8I3</accession>
<evidence type="ECO:0000313" key="2">
    <source>
        <dbReference type="EMBL" id="NGO51075.1"/>
    </source>
</evidence>
<dbReference type="EMBL" id="JAAKZF010000006">
    <property type="protein sequence ID" value="NGO51075.1"/>
    <property type="molecule type" value="Genomic_DNA"/>
</dbReference>
<evidence type="ECO:0000256" key="1">
    <source>
        <dbReference type="SAM" id="SignalP"/>
    </source>
</evidence>
<dbReference type="AlphaFoldDB" id="A0A6G4W8I3"/>
<gene>
    <name evidence="2" type="ORF">G6N73_07750</name>
</gene>
<comment type="caution">
    <text evidence="2">The sequence shown here is derived from an EMBL/GenBank/DDBJ whole genome shotgun (WGS) entry which is preliminary data.</text>
</comment>
<name>A0A6G4W8I3_9HYPH</name>
<feature type="chain" id="PRO_5026028685" evidence="1">
    <location>
        <begin position="24"/>
        <end position="158"/>
    </location>
</feature>
<dbReference type="RefSeq" id="WP_165025645.1">
    <property type="nucleotide sequence ID" value="NZ_JAAKZF010000006.1"/>
</dbReference>
<evidence type="ECO:0000313" key="3">
    <source>
        <dbReference type="Proteomes" id="UP001642900"/>
    </source>
</evidence>
<keyword evidence="3" id="KW-1185">Reference proteome</keyword>
<sequence length="158" mass="17072">MINRLILCIAAGAFMSSNMPVHAQEDEIYYGSRAGMSLTTTGKSGIGTANAVIEVEHLPRNAKAFCVEYAQDNSMACVRRTLAEVQIKDKVTANCPARTWDVFGQEFVFLGRAVAADDIIADYVIRRVETDEVLDGSSASGYWQALGAFQALCPGIAD</sequence>
<organism evidence="2 3">
    <name type="scientific">Allomesorhizobium camelthorni</name>
    <dbReference type="NCBI Taxonomy" id="475069"/>
    <lineage>
        <taxon>Bacteria</taxon>
        <taxon>Pseudomonadati</taxon>
        <taxon>Pseudomonadota</taxon>
        <taxon>Alphaproteobacteria</taxon>
        <taxon>Hyphomicrobiales</taxon>
        <taxon>Phyllobacteriaceae</taxon>
        <taxon>Allomesorhizobium</taxon>
    </lineage>
</organism>
<feature type="signal peptide" evidence="1">
    <location>
        <begin position="1"/>
        <end position="23"/>
    </location>
</feature>